<name>A0A7V1LLZ5_CALAY</name>
<organism evidence="1">
    <name type="scientific">Caldithrix abyssi</name>
    <dbReference type="NCBI Taxonomy" id="187145"/>
    <lineage>
        <taxon>Bacteria</taxon>
        <taxon>Pseudomonadati</taxon>
        <taxon>Calditrichota</taxon>
        <taxon>Calditrichia</taxon>
        <taxon>Calditrichales</taxon>
        <taxon>Calditrichaceae</taxon>
        <taxon>Caldithrix</taxon>
    </lineage>
</organism>
<evidence type="ECO:0000313" key="1">
    <source>
        <dbReference type="EMBL" id="HED09922.1"/>
    </source>
</evidence>
<evidence type="ECO:0008006" key="2">
    <source>
        <dbReference type="Google" id="ProtNLM"/>
    </source>
</evidence>
<gene>
    <name evidence="1" type="ORF">ENJ10_04485</name>
</gene>
<sequence>MNKEQLEKLLQQRALSPTPTLQPDPFLAARIRARAQKGGEELSLFAGLSWATRSMLAAAAMLLGIYVGGQLPLSGTAESDPYTDPAFSSFASAINQPTLSDDLEAIFLPGEEAGNE</sequence>
<proteinExistence type="predicted"/>
<comment type="caution">
    <text evidence="1">The sequence shown here is derived from an EMBL/GenBank/DDBJ whole genome shotgun (WGS) entry which is preliminary data.</text>
</comment>
<reference evidence="1" key="1">
    <citation type="journal article" date="2020" name="mSystems">
        <title>Genome- and Community-Level Interaction Insights into Carbon Utilization and Element Cycling Functions of Hydrothermarchaeota in Hydrothermal Sediment.</title>
        <authorList>
            <person name="Zhou Z."/>
            <person name="Liu Y."/>
            <person name="Xu W."/>
            <person name="Pan J."/>
            <person name="Luo Z.H."/>
            <person name="Li M."/>
        </authorList>
    </citation>
    <scope>NUCLEOTIDE SEQUENCE [LARGE SCALE GENOMIC DNA]</scope>
    <source>
        <strain evidence="1">HyVt-456</strain>
    </source>
</reference>
<dbReference type="AlphaFoldDB" id="A0A7V1LLZ5"/>
<accession>A0A7V1LLZ5</accession>
<protein>
    <recommendedName>
        <fullName evidence="2">DUF3619 family protein</fullName>
    </recommendedName>
</protein>
<dbReference type="EMBL" id="DRLD01000118">
    <property type="protein sequence ID" value="HED09922.1"/>
    <property type="molecule type" value="Genomic_DNA"/>
</dbReference>
<dbReference type="Proteomes" id="UP000886005">
    <property type="component" value="Unassembled WGS sequence"/>
</dbReference>